<dbReference type="STRING" id="159087.Daro_3620"/>
<sequence>MLPGKIATLLIIATFLSVIGALIVASRYRATMQRLMKIIQNSPSTAKVDASTTLIPVSTGQAPPIPLSLDDNRRARRNLVAAFIALTLLMALTRTIITQLIADGPVTLKTVMTLGAAYAWPVIPVIAVIDRWRRRRLVGTLLLWFVAAVALLTWRTNENISFAQVFFWMSFDIGLPLIVVTALCLGGATRAVGPWLAPLFILLCWASQAGVDLLNLLVEQGSPLIYWLVGWLPPVGGIALFALAPWLIAWWPALAICRWLAGAYARRQISELFYLFTAVWAIALTGPAIGAIASLGWGALVDFLPLLWIPLGAKVMQATTGQRPPGRPPTLLVLRVFQQDANVQDLFDRVIERWRLTGNTVLIAGTDLVDRTIDAEDIFTFLDGRLAERFILQAGDVDRRLSSFELQPDAEGRYRVNECYCHDTTWQHALAGLLRASDVVLMDLRNFVAANKGCLYELETLSTAPDLKCVVVLVNDRTEMAAAQAATSQAPAGRFVWLAQQGIAPLGTEQVLAPLFATISA</sequence>
<evidence type="ECO:0008006" key="3">
    <source>
        <dbReference type="Google" id="ProtNLM"/>
    </source>
</evidence>
<name>Q479Y2_DECAR</name>
<proteinExistence type="predicted"/>
<feature type="transmembrane region" description="Helical" evidence="1">
    <location>
        <begin position="136"/>
        <end position="154"/>
    </location>
</feature>
<dbReference type="eggNOG" id="ENOG503267W">
    <property type="taxonomic scope" value="Bacteria"/>
</dbReference>
<dbReference type="EMBL" id="CP000089">
    <property type="protein sequence ID" value="AAZ48349.1"/>
    <property type="molecule type" value="Genomic_DNA"/>
</dbReference>
<reference evidence="2" key="1">
    <citation type="submission" date="2005-08" db="EMBL/GenBank/DDBJ databases">
        <title>Complete sequence of Dechloromonas aromatica RCB.</title>
        <authorList>
            <person name="Salinero K.K."/>
            <person name="Copeland A."/>
            <person name="Lucas S."/>
            <person name="Lapidus A."/>
            <person name="Barry K."/>
            <person name="Detter J.C."/>
            <person name="Glavina T."/>
            <person name="Hammon N."/>
            <person name="Israni S."/>
            <person name="Pitluck S."/>
            <person name="Di Bartolo G."/>
            <person name="Trong S."/>
            <person name="Schmutz J."/>
            <person name="Larimer F."/>
            <person name="Land M."/>
            <person name="Ivanova N."/>
            <person name="Richardson P."/>
        </authorList>
    </citation>
    <scope>NUCLEOTIDE SEQUENCE</scope>
    <source>
        <strain evidence="2">RCB</strain>
    </source>
</reference>
<feature type="transmembrane region" description="Helical" evidence="1">
    <location>
        <begin position="79"/>
        <end position="102"/>
    </location>
</feature>
<dbReference type="HOGENOM" id="CLU_523546_0_0_4"/>
<dbReference type="AlphaFoldDB" id="Q479Y2"/>
<accession>Q479Y2</accession>
<evidence type="ECO:0000313" key="2">
    <source>
        <dbReference type="EMBL" id="AAZ48349.1"/>
    </source>
</evidence>
<feature type="transmembrane region" description="Helical" evidence="1">
    <location>
        <begin position="6"/>
        <end position="28"/>
    </location>
</feature>
<dbReference type="OrthoDB" id="9178117at2"/>
<keyword evidence="1" id="KW-1133">Transmembrane helix</keyword>
<gene>
    <name evidence="2" type="ordered locus">Daro_3620</name>
</gene>
<keyword evidence="1" id="KW-0812">Transmembrane</keyword>
<dbReference type="KEGG" id="dar:Daro_3620"/>
<feature type="transmembrane region" description="Helical" evidence="1">
    <location>
        <begin position="195"/>
        <end position="218"/>
    </location>
</feature>
<feature type="transmembrane region" description="Helical" evidence="1">
    <location>
        <begin position="238"/>
        <end position="260"/>
    </location>
</feature>
<keyword evidence="1" id="KW-0472">Membrane</keyword>
<feature type="transmembrane region" description="Helical" evidence="1">
    <location>
        <begin position="108"/>
        <end position="129"/>
    </location>
</feature>
<evidence type="ECO:0000256" key="1">
    <source>
        <dbReference type="SAM" id="Phobius"/>
    </source>
</evidence>
<feature type="transmembrane region" description="Helical" evidence="1">
    <location>
        <begin position="166"/>
        <end position="188"/>
    </location>
</feature>
<feature type="transmembrane region" description="Helical" evidence="1">
    <location>
        <begin position="272"/>
        <end position="289"/>
    </location>
</feature>
<organism evidence="2">
    <name type="scientific">Dechloromonas aromatica (strain RCB)</name>
    <dbReference type="NCBI Taxonomy" id="159087"/>
    <lineage>
        <taxon>Bacteria</taxon>
        <taxon>Pseudomonadati</taxon>
        <taxon>Pseudomonadota</taxon>
        <taxon>Betaproteobacteria</taxon>
        <taxon>Rhodocyclales</taxon>
        <taxon>Azonexaceae</taxon>
        <taxon>Dechloromonas</taxon>
    </lineage>
</organism>
<protein>
    <recommendedName>
        <fullName evidence="3">Transmembrane protein</fullName>
    </recommendedName>
</protein>